<reference evidence="2" key="1">
    <citation type="journal article" date="2022" name="bioRxiv">
        <title>Sequencing and chromosome-scale assembly of the giantPleurodeles waltlgenome.</title>
        <authorList>
            <person name="Brown T."/>
            <person name="Elewa A."/>
            <person name="Iarovenko S."/>
            <person name="Subramanian E."/>
            <person name="Araus A.J."/>
            <person name="Petzold A."/>
            <person name="Susuki M."/>
            <person name="Suzuki K.-i.T."/>
            <person name="Hayashi T."/>
            <person name="Toyoda A."/>
            <person name="Oliveira C."/>
            <person name="Osipova E."/>
            <person name="Leigh N.D."/>
            <person name="Simon A."/>
            <person name="Yun M.H."/>
        </authorList>
    </citation>
    <scope>NUCLEOTIDE SEQUENCE</scope>
    <source>
        <strain evidence="2">20211129_DDA</strain>
        <tissue evidence="2">Liver</tissue>
    </source>
</reference>
<dbReference type="Proteomes" id="UP001066276">
    <property type="component" value="Chromosome 1_2"/>
</dbReference>
<accession>A0AAV7WFG6</accession>
<organism evidence="2 3">
    <name type="scientific">Pleurodeles waltl</name>
    <name type="common">Iberian ribbed newt</name>
    <dbReference type="NCBI Taxonomy" id="8319"/>
    <lineage>
        <taxon>Eukaryota</taxon>
        <taxon>Metazoa</taxon>
        <taxon>Chordata</taxon>
        <taxon>Craniata</taxon>
        <taxon>Vertebrata</taxon>
        <taxon>Euteleostomi</taxon>
        <taxon>Amphibia</taxon>
        <taxon>Batrachia</taxon>
        <taxon>Caudata</taxon>
        <taxon>Salamandroidea</taxon>
        <taxon>Salamandridae</taxon>
        <taxon>Pleurodelinae</taxon>
        <taxon>Pleurodeles</taxon>
    </lineage>
</organism>
<dbReference type="AlphaFoldDB" id="A0AAV7WFG6"/>
<protein>
    <submittedName>
        <fullName evidence="2">Uncharacterized protein</fullName>
    </submittedName>
</protein>
<proteinExistence type="predicted"/>
<keyword evidence="3" id="KW-1185">Reference proteome</keyword>
<feature type="region of interest" description="Disordered" evidence="1">
    <location>
        <begin position="107"/>
        <end position="138"/>
    </location>
</feature>
<evidence type="ECO:0000313" key="3">
    <source>
        <dbReference type="Proteomes" id="UP001066276"/>
    </source>
</evidence>
<comment type="caution">
    <text evidence="2">The sequence shown here is derived from an EMBL/GenBank/DDBJ whole genome shotgun (WGS) entry which is preliminary data.</text>
</comment>
<name>A0AAV7WFG6_PLEWA</name>
<sequence>MRNSIVPHRPATIILASGDRSGVPVDPVLIAAPLPASNRHAARDLPSSGEETRGRGCGVPVLTQRGQEKCGDTSGWGRGAPIPLPSADRLSGTLQEVRQRAWARDSWYPSNGGVERSQRGRRPRAPHTGIGIGGDQRKETRAPLVMGCWQASRQCWARWPDGAPETQRVAALLRNPGGPALQRTAVGITRLPPGHWGTTSGPAGQLDYEGR</sequence>
<gene>
    <name evidence="2" type="ORF">NDU88_006781</name>
</gene>
<evidence type="ECO:0000256" key="1">
    <source>
        <dbReference type="SAM" id="MobiDB-lite"/>
    </source>
</evidence>
<feature type="region of interest" description="Disordered" evidence="1">
    <location>
        <begin position="39"/>
        <end position="89"/>
    </location>
</feature>
<evidence type="ECO:0000313" key="2">
    <source>
        <dbReference type="EMBL" id="KAJ1211421.1"/>
    </source>
</evidence>
<dbReference type="EMBL" id="JANPWB010000002">
    <property type="protein sequence ID" value="KAJ1211421.1"/>
    <property type="molecule type" value="Genomic_DNA"/>
</dbReference>
<feature type="region of interest" description="Disordered" evidence="1">
    <location>
        <begin position="189"/>
        <end position="211"/>
    </location>
</feature>